<dbReference type="PROSITE" id="PS00028">
    <property type="entry name" value="ZINC_FINGER_C2H2_1"/>
    <property type="match status" value="2"/>
</dbReference>
<accession>A0A0C2IU95</accession>
<feature type="region of interest" description="Disordered" evidence="2">
    <location>
        <begin position="1"/>
        <end position="36"/>
    </location>
</feature>
<feature type="domain" description="C2H2-type" evidence="3">
    <location>
        <begin position="121"/>
        <end position="151"/>
    </location>
</feature>
<dbReference type="PROSITE" id="PS50157">
    <property type="entry name" value="ZINC_FINGER_C2H2_2"/>
    <property type="match status" value="1"/>
</dbReference>
<protein>
    <submittedName>
        <fullName evidence="4">Krueppel-like factor 14</fullName>
    </submittedName>
</protein>
<keyword evidence="1" id="KW-0863">Zinc-finger</keyword>
<proteinExistence type="predicted"/>
<evidence type="ECO:0000256" key="1">
    <source>
        <dbReference type="PROSITE-ProRule" id="PRU00042"/>
    </source>
</evidence>
<dbReference type="Gene3D" id="3.30.160.60">
    <property type="entry name" value="Classic Zinc Finger"/>
    <property type="match status" value="1"/>
</dbReference>
<keyword evidence="5" id="KW-1185">Reference proteome</keyword>
<dbReference type="EMBL" id="JWZT01002658">
    <property type="protein sequence ID" value="KII68979.1"/>
    <property type="molecule type" value="Genomic_DNA"/>
</dbReference>
<evidence type="ECO:0000313" key="5">
    <source>
        <dbReference type="Proteomes" id="UP000031668"/>
    </source>
</evidence>
<dbReference type="SMART" id="SM00355">
    <property type="entry name" value="ZnF_C2H2"/>
    <property type="match status" value="3"/>
</dbReference>
<evidence type="ECO:0000313" key="4">
    <source>
        <dbReference type="EMBL" id="KII68979.1"/>
    </source>
</evidence>
<name>A0A0C2IU95_THEKT</name>
<dbReference type="GO" id="GO:0008270">
    <property type="term" value="F:zinc ion binding"/>
    <property type="evidence" value="ECO:0007669"/>
    <property type="project" value="UniProtKB-KW"/>
</dbReference>
<comment type="caution">
    <text evidence="4">The sequence shown here is derived from an EMBL/GenBank/DDBJ whole genome shotgun (WGS) entry which is preliminary data.</text>
</comment>
<dbReference type="InterPro" id="IPR013087">
    <property type="entry name" value="Znf_C2H2_type"/>
</dbReference>
<feature type="compositionally biased region" description="Basic and acidic residues" evidence="2">
    <location>
        <begin position="1"/>
        <end position="30"/>
    </location>
</feature>
<organism evidence="4 5">
    <name type="scientific">Thelohanellus kitauei</name>
    <name type="common">Myxosporean</name>
    <dbReference type="NCBI Taxonomy" id="669202"/>
    <lineage>
        <taxon>Eukaryota</taxon>
        <taxon>Metazoa</taxon>
        <taxon>Cnidaria</taxon>
        <taxon>Myxozoa</taxon>
        <taxon>Myxosporea</taxon>
        <taxon>Bivalvulida</taxon>
        <taxon>Platysporina</taxon>
        <taxon>Myxobolidae</taxon>
        <taxon>Thelohanellus</taxon>
    </lineage>
</organism>
<reference evidence="4 5" key="1">
    <citation type="journal article" date="2014" name="Genome Biol. Evol.">
        <title>The genome of the myxosporean Thelohanellus kitauei shows adaptations to nutrient acquisition within its fish host.</title>
        <authorList>
            <person name="Yang Y."/>
            <person name="Xiong J."/>
            <person name="Zhou Z."/>
            <person name="Huo F."/>
            <person name="Miao W."/>
            <person name="Ran C."/>
            <person name="Liu Y."/>
            <person name="Zhang J."/>
            <person name="Feng J."/>
            <person name="Wang M."/>
            <person name="Wang M."/>
            <person name="Wang L."/>
            <person name="Yao B."/>
        </authorList>
    </citation>
    <scope>NUCLEOTIDE SEQUENCE [LARGE SCALE GENOMIC DNA]</scope>
    <source>
        <strain evidence="4">Wuqing</strain>
    </source>
</reference>
<gene>
    <name evidence="4" type="ORF">RF11_01544</name>
</gene>
<keyword evidence="1" id="KW-0479">Metal-binding</keyword>
<dbReference type="SUPFAM" id="SSF57667">
    <property type="entry name" value="beta-beta-alpha zinc fingers"/>
    <property type="match status" value="1"/>
</dbReference>
<keyword evidence="1" id="KW-0862">Zinc</keyword>
<dbReference type="AlphaFoldDB" id="A0A0C2IU95"/>
<dbReference type="Proteomes" id="UP000031668">
    <property type="component" value="Unassembled WGS sequence"/>
</dbReference>
<dbReference type="InterPro" id="IPR036236">
    <property type="entry name" value="Znf_C2H2_sf"/>
</dbReference>
<dbReference type="OrthoDB" id="6365676at2759"/>
<evidence type="ECO:0000259" key="3">
    <source>
        <dbReference type="PROSITE" id="PS50157"/>
    </source>
</evidence>
<sequence length="225" mass="26222">MTELSDPKHSTSYENKNEEMAALSAKKEYSEPTPANVSIYSGPTPLNRKFKSHRIFFKYETNTRQVCREYIDNATDFGLSPLCLFVKEKVKIDPELLSDVEMLKHKPLCNPTNGPRYMEQRRCLFGDGCNKSYLSRRDLKTHYLYHCGIRPFRCNVINCNARYTEFENAEMHAISHPKPVSVKCPLCGFAVNEAKDLKEHVAITHPKMKKKWEMIEIRHKIKYNL</sequence>
<evidence type="ECO:0000256" key="2">
    <source>
        <dbReference type="SAM" id="MobiDB-lite"/>
    </source>
</evidence>